<evidence type="ECO:0000256" key="8">
    <source>
        <dbReference type="ARBA" id="ARBA00022840"/>
    </source>
</evidence>
<dbReference type="OrthoDB" id="9774907at2"/>
<comment type="function">
    <text evidence="11">Phosphorylation of dTMP to form dTDP in both de novo and salvage pathways of dTTP synthesis.</text>
</comment>
<protein>
    <recommendedName>
        <fullName evidence="3 11">Thymidylate kinase</fullName>
        <ecNumber evidence="2 11">2.7.4.9</ecNumber>
    </recommendedName>
    <alternativeName>
        <fullName evidence="9 11">dTMP kinase</fullName>
    </alternativeName>
</protein>
<dbReference type="InterPro" id="IPR018094">
    <property type="entry name" value="Thymidylate_kinase"/>
</dbReference>
<dbReference type="HAMAP" id="MF_00165">
    <property type="entry name" value="Thymidylate_kinase"/>
    <property type="match status" value="1"/>
</dbReference>
<evidence type="ECO:0000256" key="5">
    <source>
        <dbReference type="ARBA" id="ARBA00022727"/>
    </source>
</evidence>
<dbReference type="InterPro" id="IPR018095">
    <property type="entry name" value="Thymidylate_kin_CS"/>
</dbReference>
<keyword evidence="4 11" id="KW-0808">Transferase</keyword>
<gene>
    <name evidence="11" type="primary">tmk</name>
    <name evidence="13" type="ORF">HR45_04110</name>
</gene>
<keyword evidence="5 11" id="KW-0545">Nucleotide biosynthesis</keyword>
<comment type="similarity">
    <text evidence="1 11">Belongs to the thymidylate kinase family.</text>
</comment>
<dbReference type="GO" id="GO:0006235">
    <property type="term" value="P:dTTP biosynthetic process"/>
    <property type="evidence" value="ECO:0007669"/>
    <property type="project" value="UniProtKB-UniRule"/>
</dbReference>
<evidence type="ECO:0000256" key="2">
    <source>
        <dbReference type="ARBA" id="ARBA00012980"/>
    </source>
</evidence>
<evidence type="ECO:0000256" key="4">
    <source>
        <dbReference type="ARBA" id="ARBA00022679"/>
    </source>
</evidence>
<keyword evidence="6 11" id="KW-0547">Nucleotide-binding</keyword>
<keyword evidence="7 11" id="KW-0418">Kinase</keyword>
<evidence type="ECO:0000256" key="3">
    <source>
        <dbReference type="ARBA" id="ARBA00017144"/>
    </source>
</evidence>
<evidence type="ECO:0000256" key="10">
    <source>
        <dbReference type="ARBA" id="ARBA00048743"/>
    </source>
</evidence>
<evidence type="ECO:0000313" key="13">
    <source>
        <dbReference type="EMBL" id="KFZ38616.1"/>
    </source>
</evidence>
<dbReference type="eggNOG" id="COG0125">
    <property type="taxonomic scope" value="Bacteria"/>
</dbReference>
<keyword evidence="8 11" id="KW-0067">ATP-binding</keyword>
<reference evidence="13 14" key="1">
    <citation type="submission" date="2014-06" db="EMBL/GenBank/DDBJ databases">
        <title>Shewanella sp. YQH10.</title>
        <authorList>
            <person name="Liu Y."/>
            <person name="Zeng R."/>
        </authorList>
    </citation>
    <scope>NUCLEOTIDE SEQUENCE [LARGE SCALE GENOMIC DNA]</scope>
    <source>
        <strain evidence="13 14">YQH10</strain>
    </source>
</reference>
<dbReference type="Pfam" id="PF02223">
    <property type="entry name" value="Thymidylate_kin"/>
    <property type="match status" value="1"/>
</dbReference>
<comment type="catalytic activity">
    <reaction evidence="10 11">
        <text>dTMP + ATP = dTDP + ADP</text>
        <dbReference type="Rhea" id="RHEA:13517"/>
        <dbReference type="ChEBI" id="CHEBI:30616"/>
        <dbReference type="ChEBI" id="CHEBI:58369"/>
        <dbReference type="ChEBI" id="CHEBI:63528"/>
        <dbReference type="ChEBI" id="CHEBI:456216"/>
        <dbReference type="EC" id="2.7.4.9"/>
    </reaction>
</comment>
<evidence type="ECO:0000256" key="6">
    <source>
        <dbReference type="ARBA" id="ARBA00022741"/>
    </source>
</evidence>
<dbReference type="GO" id="GO:0005524">
    <property type="term" value="F:ATP binding"/>
    <property type="evidence" value="ECO:0007669"/>
    <property type="project" value="UniProtKB-UniRule"/>
</dbReference>
<dbReference type="CDD" id="cd01672">
    <property type="entry name" value="TMPK"/>
    <property type="match status" value="1"/>
</dbReference>
<sequence length="212" mass="22807">MVNPTTAGKFIVIEGLEGAGKSSAIALVREFLTQLNDAEPVCTREPGGTPTAEKIRALVKNVSDDDPLCDEAECLLMYAARAQLVANVIKPALANGQWVLGDRHNLSSLAYQGGGRGLLPLVQAVSRATLGDFAPDLTLYLDIPPQLGLTRAADRGALDRIEQQAIDFFERARETYLTLANADENIEIIDASQPMAKVHQDILAVLKSRLTA</sequence>
<evidence type="ECO:0000313" key="14">
    <source>
        <dbReference type="Proteomes" id="UP000029264"/>
    </source>
</evidence>
<dbReference type="STRING" id="1515746.HR45_04110"/>
<evidence type="ECO:0000256" key="1">
    <source>
        <dbReference type="ARBA" id="ARBA00009776"/>
    </source>
</evidence>
<dbReference type="InterPro" id="IPR027417">
    <property type="entry name" value="P-loop_NTPase"/>
</dbReference>
<proteinExistence type="inferred from homology"/>
<comment type="caution">
    <text evidence="13">The sequence shown here is derived from an EMBL/GenBank/DDBJ whole genome shotgun (WGS) entry which is preliminary data.</text>
</comment>
<dbReference type="GO" id="GO:0005829">
    <property type="term" value="C:cytosol"/>
    <property type="evidence" value="ECO:0007669"/>
    <property type="project" value="TreeGrafter"/>
</dbReference>
<dbReference type="InterPro" id="IPR039430">
    <property type="entry name" value="Thymidylate_kin-like_dom"/>
</dbReference>
<evidence type="ECO:0000256" key="7">
    <source>
        <dbReference type="ARBA" id="ARBA00022777"/>
    </source>
</evidence>
<evidence type="ECO:0000259" key="12">
    <source>
        <dbReference type="Pfam" id="PF02223"/>
    </source>
</evidence>
<dbReference type="PANTHER" id="PTHR10344:SF4">
    <property type="entry name" value="UMP-CMP KINASE 2, MITOCHONDRIAL"/>
    <property type="match status" value="1"/>
</dbReference>
<dbReference type="AlphaFoldDB" id="A0A094K1S4"/>
<organism evidence="13 14">
    <name type="scientific">Shewanella mangrovi</name>
    <dbReference type="NCBI Taxonomy" id="1515746"/>
    <lineage>
        <taxon>Bacteria</taxon>
        <taxon>Pseudomonadati</taxon>
        <taxon>Pseudomonadota</taxon>
        <taxon>Gammaproteobacteria</taxon>
        <taxon>Alteromonadales</taxon>
        <taxon>Shewanellaceae</taxon>
        <taxon>Shewanella</taxon>
    </lineage>
</organism>
<dbReference type="NCBIfam" id="TIGR00041">
    <property type="entry name" value="DTMP_kinase"/>
    <property type="match status" value="1"/>
</dbReference>
<dbReference type="EMBL" id="JPEO01000002">
    <property type="protein sequence ID" value="KFZ38616.1"/>
    <property type="molecule type" value="Genomic_DNA"/>
</dbReference>
<evidence type="ECO:0000256" key="9">
    <source>
        <dbReference type="ARBA" id="ARBA00029962"/>
    </source>
</evidence>
<feature type="binding site" evidence="11">
    <location>
        <begin position="15"/>
        <end position="22"/>
    </location>
    <ligand>
        <name>ATP</name>
        <dbReference type="ChEBI" id="CHEBI:30616"/>
    </ligand>
</feature>
<dbReference type="Proteomes" id="UP000029264">
    <property type="component" value="Unassembled WGS sequence"/>
</dbReference>
<dbReference type="FunFam" id="3.40.50.300:FF:000321">
    <property type="entry name" value="Thymidylate kinase"/>
    <property type="match status" value="1"/>
</dbReference>
<dbReference type="RefSeq" id="WP_037439930.1">
    <property type="nucleotide sequence ID" value="NZ_JPEO01000002.1"/>
</dbReference>
<keyword evidence="14" id="KW-1185">Reference proteome</keyword>
<feature type="domain" description="Thymidylate kinase-like" evidence="12">
    <location>
        <begin position="13"/>
        <end position="202"/>
    </location>
</feature>
<accession>A0A094K1S4</accession>
<dbReference type="GO" id="GO:0006233">
    <property type="term" value="P:dTDP biosynthetic process"/>
    <property type="evidence" value="ECO:0007669"/>
    <property type="project" value="InterPro"/>
</dbReference>
<dbReference type="EC" id="2.7.4.9" evidence="2 11"/>
<dbReference type="PANTHER" id="PTHR10344">
    <property type="entry name" value="THYMIDYLATE KINASE"/>
    <property type="match status" value="1"/>
</dbReference>
<evidence type="ECO:0000256" key="11">
    <source>
        <dbReference type="HAMAP-Rule" id="MF_00165"/>
    </source>
</evidence>
<dbReference type="GO" id="GO:0006227">
    <property type="term" value="P:dUDP biosynthetic process"/>
    <property type="evidence" value="ECO:0007669"/>
    <property type="project" value="TreeGrafter"/>
</dbReference>
<name>A0A094K1S4_9GAMM</name>
<dbReference type="SUPFAM" id="SSF52540">
    <property type="entry name" value="P-loop containing nucleoside triphosphate hydrolases"/>
    <property type="match status" value="1"/>
</dbReference>
<dbReference type="PROSITE" id="PS01331">
    <property type="entry name" value="THYMIDYLATE_KINASE"/>
    <property type="match status" value="1"/>
</dbReference>
<dbReference type="Gene3D" id="3.40.50.300">
    <property type="entry name" value="P-loop containing nucleotide triphosphate hydrolases"/>
    <property type="match status" value="1"/>
</dbReference>
<dbReference type="GO" id="GO:0004798">
    <property type="term" value="F:dTMP kinase activity"/>
    <property type="evidence" value="ECO:0007669"/>
    <property type="project" value="UniProtKB-UniRule"/>
</dbReference>